<dbReference type="Gene3D" id="3.20.20.140">
    <property type="entry name" value="Metal-dependent hydrolases"/>
    <property type="match status" value="1"/>
</dbReference>
<evidence type="ECO:0000256" key="1">
    <source>
        <dbReference type="PIRNR" id="PIRNR005295"/>
    </source>
</evidence>
<gene>
    <name evidence="2" type="ORF">HNQ40_003094</name>
</gene>
<reference evidence="2 3" key="1">
    <citation type="submission" date="2020-08" db="EMBL/GenBank/DDBJ databases">
        <title>Genomic Encyclopedia of Type Strains, Phase IV (KMG-IV): sequencing the most valuable type-strain genomes for metagenomic binning, comparative biology and taxonomic classification.</title>
        <authorList>
            <person name="Goeker M."/>
        </authorList>
    </citation>
    <scope>NUCLEOTIDE SEQUENCE [LARGE SCALE GENOMIC DNA]</scope>
    <source>
        <strain evidence="2 3">DSM 103725</strain>
    </source>
</reference>
<evidence type="ECO:0000313" key="2">
    <source>
        <dbReference type="EMBL" id="MBB6431288.1"/>
    </source>
</evidence>
<comment type="caution">
    <text evidence="2">The sequence shown here is derived from an EMBL/GenBank/DDBJ whole genome shotgun (WGS) entry which is preliminary data.</text>
</comment>
<name>A0A7X0H8N3_9BACT</name>
<dbReference type="EMBL" id="JACHGY010000001">
    <property type="protein sequence ID" value="MBB6431288.1"/>
    <property type="molecule type" value="Genomic_DNA"/>
</dbReference>
<dbReference type="InterPro" id="IPR032466">
    <property type="entry name" value="Metal_Hydrolase"/>
</dbReference>
<dbReference type="AlphaFoldDB" id="A0A7X0H8N3"/>
<comment type="similarity">
    <text evidence="1">Belongs to the metallo-dependent hydrolases superfamily.</text>
</comment>
<dbReference type="PANTHER" id="PTHR42658">
    <property type="entry name" value="HYDROLASE TATD"/>
    <property type="match status" value="1"/>
</dbReference>
<accession>A0A7X0H8N3</accession>
<evidence type="ECO:0008006" key="4">
    <source>
        <dbReference type="Google" id="ProtNLM"/>
    </source>
</evidence>
<dbReference type="InterPro" id="IPR001130">
    <property type="entry name" value="TatD-like"/>
</dbReference>
<dbReference type="Proteomes" id="UP000541810">
    <property type="component" value="Unassembled WGS sequence"/>
</dbReference>
<dbReference type="GO" id="GO:0016788">
    <property type="term" value="F:hydrolase activity, acting on ester bonds"/>
    <property type="evidence" value="ECO:0007669"/>
    <property type="project" value="UniProtKB-UniRule"/>
</dbReference>
<keyword evidence="3" id="KW-1185">Reference proteome</keyword>
<dbReference type="PIRSF" id="PIRSF005295">
    <property type="entry name" value="UCP005295_TatD"/>
    <property type="match status" value="1"/>
</dbReference>
<keyword evidence="1" id="KW-0378">Hydrolase</keyword>
<dbReference type="PANTHER" id="PTHR42658:SF1">
    <property type="entry name" value="HYDROLASE TATD"/>
    <property type="match status" value="1"/>
</dbReference>
<dbReference type="SUPFAM" id="SSF51556">
    <property type="entry name" value="Metallo-dependent hydrolases"/>
    <property type="match status" value="1"/>
</dbReference>
<dbReference type="InterPro" id="IPR012022">
    <property type="entry name" value="UCP005295"/>
</dbReference>
<dbReference type="GO" id="GO:0046872">
    <property type="term" value="F:metal ion binding"/>
    <property type="evidence" value="ECO:0007669"/>
    <property type="project" value="UniProtKB-KW"/>
</dbReference>
<proteinExistence type="inferred from homology"/>
<dbReference type="RefSeq" id="WP_184678767.1">
    <property type="nucleotide sequence ID" value="NZ_JACHGY010000001.1"/>
</dbReference>
<evidence type="ECO:0000313" key="3">
    <source>
        <dbReference type="Proteomes" id="UP000541810"/>
    </source>
</evidence>
<sequence length="266" mass="29894">MPYIDPHIHMVSRTTDDYQRMALAGCVAVTEPAFWAGYDRSSPQGFYDYFVQLTEVEPKRAAAHGIAHHAWVCINPKEAEDPGFAREVIQLLPEFLDKPNVLGVGEIGLNKNSKNEMAILEEQIAVAAEHDRLILVHTPHLEDKLKGTQLILDALKRDGRIRPERVLIDHVEEHTVGMVLDQGYWAGMTLYPDSKCTPQRAVDIVECYGDERLWINSAGDWGHSDPLSVPKCIAEMKARGHTQKLIDRITFANPKAFLSQSGRFSV</sequence>
<organism evidence="2 3">
    <name type="scientific">Algisphaera agarilytica</name>
    <dbReference type="NCBI Taxonomy" id="1385975"/>
    <lineage>
        <taxon>Bacteria</taxon>
        <taxon>Pseudomonadati</taxon>
        <taxon>Planctomycetota</taxon>
        <taxon>Phycisphaerae</taxon>
        <taxon>Phycisphaerales</taxon>
        <taxon>Phycisphaeraceae</taxon>
        <taxon>Algisphaera</taxon>
    </lineage>
</organism>
<protein>
    <recommendedName>
        <fullName evidence="4">Metal-dependent hydrolase</fullName>
    </recommendedName>
</protein>
<dbReference type="Pfam" id="PF01026">
    <property type="entry name" value="TatD_DNase"/>
    <property type="match status" value="1"/>
</dbReference>
<keyword evidence="1" id="KW-0479">Metal-binding</keyword>